<accession>A0A4S2MW11</accession>
<dbReference type="EMBL" id="ML220123">
    <property type="protein sequence ID" value="TGZ80733.1"/>
    <property type="molecule type" value="Genomic_DNA"/>
</dbReference>
<dbReference type="Proteomes" id="UP000298138">
    <property type="component" value="Unassembled WGS sequence"/>
</dbReference>
<dbReference type="InterPro" id="IPR002110">
    <property type="entry name" value="Ankyrin_rpt"/>
</dbReference>
<dbReference type="PROSITE" id="PS50181">
    <property type="entry name" value="FBOX"/>
    <property type="match status" value="1"/>
</dbReference>
<feature type="repeat" description="ANK" evidence="1">
    <location>
        <begin position="97"/>
        <end position="129"/>
    </location>
</feature>
<dbReference type="Gene3D" id="1.25.40.20">
    <property type="entry name" value="Ankyrin repeat-containing domain"/>
    <property type="match status" value="1"/>
</dbReference>
<evidence type="ECO:0000256" key="1">
    <source>
        <dbReference type="PROSITE-ProRule" id="PRU00023"/>
    </source>
</evidence>
<feature type="domain" description="F-box" evidence="2">
    <location>
        <begin position="6"/>
        <end position="51"/>
    </location>
</feature>
<dbReference type="InterPro" id="IPR036047">
    <property type="entry name" value="F-box-like_dom_sf"/>
</dbReference>
<evidence type="ECO:0000313" key="4">
    <source>
        <dbReference type="Proteomes" id="UP000298138"/>
    </source>
</evidence>
<dbReference type="OrthoDB" id="4772757at2759"/>
<dbReference type="STRING" id="341454.A0A4S2MW11"/>
<dbReference type="Pfam" id="PF12937">
    <property type="entry name" value="F-box-like"/>
    <property type="match status" value="1"/>
</dbReference>
<evidence type="ECO:0000313" key="3">
    <source>
        <dbReference type="EMBL" id="TGZ80733.1"/>
    </source>
</evidence>
<dbReference type="InParanoid" id="A0A4S2MW11"/>
<dbReference type="InterPro" id="IPR001810">
    <property type="entry name" value="F-box_dom"/>
</dbReference>
<sequence length="164" mass="18159">MSSSPIPRLSDLPVEILYHIARSLTPTEVSGFLRTSRYFNDVFRDEIYRLAATSQCSHYYLTQYMLLNNGNVTALRRFIDNWPDKAALSASIRTDILHANVLQVAAVCGREESVRLLLDCGADVNAQGGHYGTALQAAAAKGKRRWSGCSSTIGPQTDRHRKAT</sequence>
<protein>
    <recommendedName>
        <fullName evidence="2">F-box domain-containing protein</fullName>
    </recommendedName>
</protein>
<dbReference type="AlphaFoldDB" id="A0A4S2MW11"/>
<keyword evidence="1" id="KW-0040">ANK repeat</keyword>
<dbReference type="SUPFAM" id="SSF81383">
    <property type="entry name" value="F-box domain"/>
    <property type="match status" value="1"/>
</dbReference>
<name>A0A4S2MW11_9PEZI</name>
<evidence type="ECO:0000259" key="2">
    <source>
        <dbReference type="PROSITE" id="PS50181"/>
    </source>
</evidence>
<organism evidence="3 4">
    <name type="scientific">Ascodesmis nigricans</name>
    <dbReference type="NCBI Taxonomy" id="341454"/>
    <lineage>
        <taxon>Eukaryota</taxon>
        <taxon>Fungi</taxon>
        <taxon>Dikarya</taxon>
        <taxon>Ascomycota</taxon>
        <taxon>Pezizomycotina</taxon>
        <taxon>Pezizomycetes</taxon>
        <taxon>Pezizales</taxon>
        <taxon>Ascodesmidaceae</taxon>
        <taxon>Ascodesmis</taxon>
    </lineage>
</organism>
<proteinExistence type="predicted"/>
<dbReference type="Pfam" id="PF00023">
    <property type="entry name" value="Ank"/>
    <property type="match status" value="1"/>
</dbReference>
<dbReference type="InterPro" id="IPR036770">
    <property type="entry name" value="Ankyrin_rpt-contain_sf"/>
</dbReference>
<keyword evidence="4" id="KW-1185">Reference proteome</keyword>
<dbReference type="SUPFAM" id="SSF48403">
    <property type="entry name" value="Ankyrin repeat"/>
    <property type="match status" value="1"/>
</dbReference>
<gene>
    <name evidence="3" type="ORF">EX30DRAFT_372062</name>
</gene>
<dbReference type="PROSITE" id="PS50088">
    <property type="entry name" value="ANK_REPEAT"/>
    <property type="match status" value="1"/>
</dbReference>
<reference evidence="3 4" key="1">
    <citation type="submission" date="2019-04" db="EMBL/GenBank/DDBJ databases">
        <title>Comparative genomics and transcriptomics to analyze fruiting body development in filamentous ascomycetes.</title>
        <authorList>
            <consortium name="DOE Joint Genome Institute"/>
            <person name="Lutkenhaus R."/>
            <person name="Traeger S."/>
            <person name="Breuer J."/>
            <person name="Kuo A."/>
            <person name="Lipzen A."/>
            <person name="Pangilinan J."/>
            <person name="Dilworth D."/>
            <person name="Sandor L."/>
            <person name="Poggeler S."/>
            <person name="Barry K."/>
            <person name="Grigoriev I.V."/>
            <person name="Nowrousian M."/>
        </authorList>
    </citation>
    <scope>NUCLEOTIDE SEQUENCE [LARGE SCALE GENOMIC DNA]</scope>
    <source>
        <strain evidence="3 4">CBS 389.68</strain>
    </source>
</reference>